<dbReference type="PANTHER" id="PTHR10672:SF21">
    <property type="entry name" value="CLASS II ALDOLASE_ADDUCIN N-TERMINAL DOMAIN-CONTAINING PROTEIN"/>
    <property type="match status" value="1"/>
</dbReference>
<evidence type="ECO:0000313" key="3">
    <source>
        <dbReference type="EMBL" id="KAK3881588.1"/>
    </source>
</evidence>
<comment type="similarity">
    <text evidence="1">Belongs to the aldolase class II family. Adducin subfamily.</text>
</comment>
<dbReference type="Proteomes" id="UP001286313">
    <property type="component" value="Unassembled WGS sequence"/>
</dbReference>
<reference evidence="3" key="1">
    <citation type="submission" date="2023-10" db="EMBL/GenBank/DDBJ databases">
        <title>Genome assemblies of two species of porcelain crab, Petrolisthes cinctipes and Petrolisthes manimaculis (Anomura: Porcellanidae).</title>
        <authorList>
            <person name="Angst P."/>
        </authorList>
    </citation>
    <scope>NUCLEOTIDE SEQUENCE</scope>
    <source>
        <strain evidence="3">PB745_01</strain>
        <tissue evidence="3">Gill</tissue>
    </source>
</reference>
<dbReference type="AlphaFoldDB" id="A0AAE1KRT1"/>
<evidence type="ECO:0000256" key="1">
    <source>
        <dbReference type="ARBA" id="ARBA00006274"/>
    </source>
</evidence>
<feature type="domain" description="Class II aldolase/adducin N-terminal" evidence="2">
    <location>
        <begin position="79"/>
        <end position="300"/>
    </location>
</feature>
<proteinExistence type="inferred from homology"/>
<comment type="caution">
    <text evidence="3">The sequence shown here is derived from an EMBL/GenBank/DDBJ whole genome shotgun (WGS) entry which is preliminary data.</text>
</comment>
<gene>
    <name evidence="3" type="ORF">Pcinc_013970</name>
</gene>
<protein>
    <recommendedName>
        <fullName evidence="2">Class II aldolase/adducin N-terminal domain-containing protein</fullName>
    </recommendedName>
</protein>
<dbReference type="EMBL" id="JAWQEG010001200">
    <property type="protein sequence ID" value="KAK3881588.1"/>
    <property type="molecule type" value="Genomic_DNA"/>
</dbReference>
<dbReference type="PANTHER" id="PTHR10672">
    <property type="entry name" value="ADDUCIN"/>
    <property type="match status" value="1"/>
</dbReference>
<dbReference type="InterPro" id="IPR001303">
    <property type="entry name" value="Aldolase_II/adducin_N"/>
</dbReference>
<dbReference type="GO" id="GO:0005856">
    <property type="term" value="C:cytoskeleton"/>
    <property type="evidence" value="ECO:0007669"/>
    <property type="project" value="TreeGrafter"/>
</dbReference>
<evidence type="ECO:0000313" key="4">
    <source>
        <dbReference type="Proteomes" id="UP001286313"/>
    </source>
</evidence>
<organism evidence="3 4">
    <name type="scientific">Petrolisthes cinctipes</name>
    <name type="common">Flat porcelain crab</name>
    <dbReference type="NCBI Taxonomy" id="88211"/>
    <lineage>
        <taxon>Eukaryota</taxon>
        <taxon>Metazoa</taxon>
        <taxon>Ecdysozoa</taxon>
        <taxon>Arthropoda</taxon>
        <taxon>Crustacea</taxon>
        <taxon>Multicrustacea</taxon>
        <taxon>Malacostraca</taxon>
        <taxon>Eumalacostraca</taxon>
        <taxon>Eucarida</taxon>
        <taxon>Decapoda</taxon>
        <taxon>Pleocyemata</taxon>
        <taxon>Anomura</taxon>
        <taxon>Galatheoidea</taxon>
        <taxon>Porcellanidae</taxon>
        <taxon>Petrolisthes</taxon>
    </lineage>
</organism>
<evidence type="ECO:0000259" key="2">
    <source>
        <dbReference type="SMART" id="SM01007"/>
    </source>
</evidence>
<accession>A0AAE1KRT1</accession>
<dbReference type="InterPro" id="IPR036409">
    <property type="entry name" value="Aldolase_II/adducin_N_sf"/>
</dbReference>
<dbReference type="Gene3D" id="3.40.225.10">
    <property type="entry name" value="Class II aldolase/adducin N-terminal domain"/>
    <property type="match status" value="1"/>
</dbReference>
<name>A0AAE1KRT1_PETCI</name>
<dbReference type="SMART" id="SM01007">
    <property type="entry name" value="Aldolase_II"/>
    <property type="match status" value="1"/>
</dbReference>
<dbReference type="InterPro" id="IPR051017">
    <property type="entry name" value="Aldolase-II_Adducin_sf"/>
</dbReference>
<dbReference type="SUPFAM" id="SSF53639">
    <property type="entry name" value="AraD/HMP-PK domain-like"/>
    <property type="match status" value="1"/>
</dbReference>
<dbReference type="GO" id="GO:0005886">
    <property type="term" value="C:plasma membrane"/>
    <property type="evidence" value="ECO:0007669"/>
    <property type="project" value="UniProtKB-SubCell"/>
</dbReference>
<dbReference type="Pfam" id="PF00596">
    <property type="entry name" value="Aldolase_II"/>
    <property type="match status" value="1"/>
</dbReference>
<sequence>MVMQAMVRNGGDVMRSMVMACGGGGVIRPLVTAGGVAVRQTGMAGARGITVTTRSMSSTFSLPYTVPTGPWGENRSARLELAAAYRGLDQLNLNEGVCNHLSVMTPRADGKEGSVMLVVNYGLHWSEVTASGLLGVDGEAELVEGEGEPDIAASCIHLGIRKVRPDARVVMHTHQPYATALACLKDPTLLMVHQNSTRFYQRVAYDHCYSGLALAMDEGNRLGKALGAIMLQELVDSNSKLERNDLNLHQMSNQMPLVLGGTGDKDVLFMGHHGVIVVAQSVALAFDNLYYLERAAHVQILAQSTQKEVELLPEEECQKTSQDLWRDIKKYSDGQFYSMYRRLRQTQPDFEL</sequence>
<dbReference type="GO" id="GO:0051015">
    <property type="term" value="F:actin filament binding"/>
    <property type="evidence" value="ECO:0007669"/>
    <property type="project" value="TreeGrafter"/>
</dbReference>
<keyword evidence="4" id="KW-1185">Reference proteome</keyword>